<keyword evidence="1" id="KW-0732">Signal</keyword>
<dbReference type="Proteomes" id="UP000054988">
    <property type="component" value="Unassembled WGS sequence"/>
</dbReference>
<name>A0A0W0G8P8_MONRR</name>
<gene>
    <name evidence="2" type="ORF">WG66_2508</name>
</gene>
<evidence type="ECO:0000313" key="2">
    <source>
        <dbReference type="EMBL" id="KTB44918.1"/>
    </source>
</evidence>
<comment type="caution">
    <text evidence="2">The sequence shown here is derived from an EMBL/GenBank/DDBJ whole genome shotgun (WGS) entry which is preliminary data.</text>
</comment>
<feature type="signal peptide" evidence="1">
    <location>
        <begin position="1"/>
        <end position="18"/>
    </location>
</feature>
<protein>
    <submittedName>
        <fullName evidence="2">Uncharacterized protein</fullName>
    </submittedName>
</protein>
<organism evidence="2 3">
    <name type="scientific">Moniliophthora roreri</name>
    <name type="common">Frosty pod rot fungus</name>
    <name type="synonym">Monilia roreri</name>
    <dbReference type="NCBI Taxonomy" id="221103"/>
    <lineage>
        <taxon>Eukaryota</taxon>
        <taxon>Fungi</taxon>
        <taxon>Dikarya</taxon>
        <taxon>Basidiomycota</taxon>
        <taxon>Agaricomycotina</taxon>
        <taxon>Agaricomycetes</taxon>
        <taxon>Agaricomycetidae</taxon>
        <taxon>Agaricales</taxon>
        <taxon>Marasmiineae</taxon>
        <taxon>Marasmiaceae</taxon>
        <taxon>Moniliophthora</taxon>
    </lineage>
</organism>
<accession>A0A0W0G8P8</accession>
<evidence type="ECO:0000313" key="3">
    <source>
        <dbReference type="Proteomes" id="UP000054988"/>
    </source>
</evidence>
<sequence>MQFKNLLFAAALAVCAAASPHERRGVWNPPITSPDAKTVWCVGKKVKVTWHEHQGHAQRKQRHSSHYSSQIDVIDCAGDVVAKTLKDFDSFKLEKGTVDITVPDVKDGKDYTITLFGDSGNKSPNFTIQHCGVKREAEEDED</sequence>
<dbReference type="EMBL" id="LATX01000828">
    <property type="protein sequence ID" value="KTB44918.1"/>
    <property type="molecule type" value="Genomic_DNA"/>
</dbReference>
<reference evidence="2 3" key="1">
    <citation type="submission" date="2015-12" db="EMBL/GenBank/DDBJ databases">
        <title>Draft genome sequence of Moniliophthora roreri, the causal agent of frosty pod rot of cacao.</title>
        <authorList>
            <person name="Aime M.C."/>
            <person name="Diaz-Valderrama J.R."/>
            <person name="Kijpornyongpan T."/>
            <person name="Phillips-Mora W."/>
        </authorList>
    </citation>
    <scope>NUCLEOTIDE SEQUENCE [LARGE SCALE GENOMIC DNA]</scope>
    <source>
        <strain evidence="2 3">MCA 2952</strain>
    </source>
</reference>
<dbReference type="AlphaFoldDB" id="A0A0W0G8P8"/>
<evidence type="ECO:0000256" key="1">
    <source>
        <dbReference type="SAM" id="SignalP"/>
    </source>
</evidence>
<feature type="chain" id="PRO_5006902448" evidence="1">
    <location>
        <begin position="19"/>
        <end position="142"/>
    </location>
</feature>
<proteinExistence type="predicted"/>